<dbReference type="SUPFAM" id="SSF55729">
    <property type="entry name" value="Acyl-CoA N-acyltransferases (Nat)"/>
    <property type="match status" value="1"/>
</dbReference>
<evidence type="ECO:0000256" key="1">
    <source>
        <dbReference type="ARBA" id="ARBA00022679"/>
    </source>
</evidence>
<dbReference type="OrthoDB" id="5319888at2"/>
<reference evidence="4 7" key="2">
    <citation type="submission" date="2019-09" db="EMBL/GenBank/DDBJ databases">
        <title>Distinct polysaccharide growth profiles of human intestinal Prevotella copri isolates.</title>
        <authorList>
            <person name="Fehlner-Peach H."/>
            <person name="Magnabosco C."/>
            <person name="Raghavan V."/>
            <person name="Scher J.U."/>
            <person name="Tett A."/>
            <person name="Cox L.M."/>
            <person name="Gottsegen C."/>
            <person name="Watters A."/>
            <person name="Wiltshire- Gordon J.D."/>
            <person name="Segata N."/>
            <person name="Bonneau R."/>
            <person name="Littman D.R."/>
        </authorList>
    </citation>
    <scope>NUCLEOTIDE SEQUENCE [LARGE SCALE GENOMIC DNA]</scope>
    <source>
        <strain evidence="7">iAA917</strain>
        <strain evidence="4">IAA917</strain>
    </source>
</reference>
<comment type="caution">
    <text evidence="4">The sequence shown here is derived from an EMBL/GenBank/DDBJ whole genome shotgun (WGS) entry which is preliminary data.</text>
</comment>
<dbReference type="EMBL" id="NMPZ01000035">
    <property type="protein sequence ID" value="OXL42702.1"/>
    <property type="molecule type" value="Genomic_DNA"/>
</dbReference>
<dbReference type="InterPro" id="IPR016181">
    <property type="entry name" value="Acyl_CoA_acyltransferase"/>
</dbReference>
<dbReference type="PANTHER" id="PTHR43420:SF47">
    <property type="entry name" value="N-ACETYLTRANSFERASE DOMAIN-CONTAINING PROTEIN"/>
    <property type="match status" value="1"/>
</dbReference>
<dbReference type="GO" id="GO:0016747">
    <property type="term" value="F:acyltransferase activity, transferring groups other than amino-acyl groups"/>
    <property type="evidence" value="ECO:0007669"/>
    <property type="project" value="InterPro"/>
</dbReference>
<sequence>MKIKIEPATPDRASHIASLIMEAMNPGCCQNLAGAHHTLAEFHQVMERLVRMEDSQYSYRNTLLATNSEGITAGIIVSYDGAQLKALRKRFIEEAKETFGIDYTGMDPETQEGELYIDSLAVPAAFRGKGIAKMLLKAVIEKGREMGLPAVGLLVDKGNPKAERLYANMGFEYVNDAVWGGHSMKHLQYPLR</sequence>
<evidence type="ECO:0000313" key="7">
    <source>
        <dbReference type="Proteomes" id="UP000477980"/>
    </source>
</evidence>
<dbReference type="AlphaFoldDB" id="A0A229I2F1"/>
<keyword evidence="1 4" id="KW-0808">Transferase</keyword>
<reference evidence="5 6" key="1">
    <citation type="submission" date="2017-07" db="EMBL/GenBank/DDBJ databases">
        <title>Draft genome sequence of Prevotella copri isolated from the gut of healthy adult Indian.</title>
        <authorList>
            <person name="Das B."/>
            <person name="Bag S."/>
            <person name="Ghosh T.S."/>
        </authorList>
    </citation>
    <scope>NUCLEOTIDE SEQUENCE [LARGE SCALE GENOMIC DNA]</scope>
    <source>
        <strain evidence="5 6">Indica</strain>
    </source>
</reference>
<organism evidence="4 7">
    <name type="scientific">Segatella copri</name>
    <dbReference type="NCBI Taxonomy" id="165179"/>
    <lineage>
        <taxon>Bacteria</taxon>
        <taxon>Pseudomonadati</taxon>
        <taxon>Bacteroidota</taxon>
        <taxon>Bacteroidia</taxon>
        <taxon>Bacteroidales</taxon>
        <taxon>Prevotellaceae</taxon>
        <taxon>Segatella</taxon>
    </lineage>
</organism>
<feature type="domain" description="N-acetyltransferase" evidence="3">
    <location>
        <begin position="3"/>
        <end position="192"/>
    </location>
</feature>
<dbReference type="PROSITE" id="PS51186">
    <property type="entry name" value="GNAT"/>
    <property type="match status" value="1"/>
</dbReference>
<dbReference type="EMBL" id="VZAH01000074">
    <property type="protein sequence ID" value="MQP14058.1"/>
    <property type="molecule type" value="Genomic_DNA"/>
</dbReference>
<dbReference type="Proteomes" id="UP000477980">
    <property type="component" value="Unassembled WGS sequence"/>
</dbReference>
<evidence type="ECO:0000256" key="2">
    <source>
        <dbReference type="ARBA" id="ARBA00023315"/>
    </source>
</evidence>
<keyword evidence="2" id="KW-0012">Acyltransferase</keyword>
<evidence type="ECO:0000259" key="3">
    <source>
        <dbReference type="PROSITE" id="PS51186"/>
    </source>
</evidence>
<name>A0A229I2F1_9BACT</name>
<gene>
    <name evidence="5" type="ORF">CFT61_15125</name>
    <name evidence="4" type="ORF">F7D25_06470</name>
</gene>
<dbReference type="PANTHER" id="PTHR43420">
    <property type="entry name" value="ACETYLTRANSFERASE"/>
    <property type="match status" value="1"/>
</dbReference>
<dbReference type="Gene3D" id="3.40.630.30">
    <property type="match status" value="1"/>
</dbReference>
<dbReference type="InterPro" id="IPR000182">
    <property type="entry name" value="GNAT_dom"/>
</dbReference>
<accession>A0A229I2F1</accession>
<dbReference type="InterPro" id="IPR050680">
    <property type="entry name" value="YpeA/RimI_acetyltransf"/>
</dbReference>
<proteinExistence type="predicted"/>
<protein>
    <submittedName>
        <fullName evidence="4">GNAT family N-acetyltransferase</fullName>
    </submittedName>
    <submittedName>
        <fullName evidence="5">Zinc ABC transporter permease</fullName>
    </submittedName>
</protein>
<dbReference type="CDD" id="cd04301">
    <property type="entry name" value="NAT_SF"/>
    <property type="match status" value="1"/>
</dbReference>
<dbReference type="Proteomes" id="UP000215155">
    <property type="component" value="Unassembled WGS sequence"/>
</dbReference>
<dbReference type="Pfam" id="PF00583">
    <property type="entry name" value="Acetyltransf_1"/>
    <property type="match status" value="1"/>
</dbReference>
<evidence type="ECO:0000313" key="5">
    <source>
        <dbReference type="EMBL" id="OXL42702.1"/>
    </source>
</evidence>
<evidence type="ECO:0000313" key="6">
    <source>
        <dbReference type="Proteomes" id="UP000215155"/>
    </source>
</evidence>
<evidence type="ECO:0000313" key="4">
    <source>
        <dbReference type="EMBL" id="MQP14058.1"/>
    </source>
</evidence>
<dbReference type="RefSeq" id="WP_089545224.1">
    <property type="nucleotide sequence ID" value="NZ_CABOGV010000017.1"/>
</dbReference>